<dbReference type="SMART" id="SM00100">
    <property type="entry name" value="cNMP"/>
    <property type="match status" value="1"/>
</dbReference>
<dbReference type="PRINTS" id="PR00034">
    <property type="entry name" value="HTHCRP"/>
</dbReference>
<protein>
    <submittedName>
        <fullName evidence="6">Crp/Fnr family transcriptional regulator</fullName>
    </submittedName>
</protein>
<dbReference type="InterPro" id="IPR000595">
    <property type="entry name" value="cNMP-bd_dom"/>
</dbReference>
<dbReference type="Pfam" id="PF13545">
    <property type="entry name" value="HTH_Crp_2"/>
    <property type="match status" value="1"/>
</dbReference>
<dbReference type="SUPFAM" id="SSF51206">
    <property type="entry name" value="cAMP-binding domain-like"/>
    <property type="match status" value="1"/>
</dbReference>
<dbReference type="Gene3D" id="1.10.10.10">
    <property type="entry name" value="Winged helix-like DNA-binding domain superfamily/Winged helix DNA-binding domain"/>
    <property type="match status" value="1"/>
</dbReference>
<evidence type="ECO:0000313" key="7">
    <source>
        <dbReference type="Proteomes" id="UP000509367"/>
    </source>
</evidence>
<dbReference type="CDD" id="cd00038">
    <property type="entry name" value="CAP_ED"/>
    <property type="match status" value="1"/>
</dbReference>
<dbReference type="AlphaFoldDB" id="A0A6N1VCB1"/>
<dbReference type="PANTHER" id="PTHR24567">
    <property type="entry name" value="CRP FAMILY TRANSCRIPTIONAL REGULATORY PROTEIN"/>
    <property type="match status" value="1"/>
</dbReference>
<name>A0A6N1VCB1_9HYPH</name>
<dbReference type="PROSITE" id="PS50042">
    <property type="entry name" value="CNMP_BINDING_3"/>
    <property type="match status" value="1"/>
</dbReference>
<keyword evidence="1" id="KW-0805">Transcription regulation</keyword>
<dbReference type="EMBL" id="CP054836">
    <property type="protein sequence ID" value="QKV18646.1"/>
    <property type="molecule type" value="Genomic_DNA"/>
</dbReference>
<keyword evidence="7" id="KW-1185">Reference proteome</keyword>
<feature type="domain" description="Cyclic nucleotide-binding" evidence="4">
    <location>
        <begin position="14"/>
        <end position="107"/>
    </location>
</feature>
<evidence type="ECO:0000259" key="4">
    <source>
        <dbReference type="PROSITE" id="PS50042"/>
    </source>
</evidence>
<proteinExistence type="predicted"/>
<dbReference type="InterPro" id="IPR050397">
    <property type="entry name" value="Env_Response_Regulators"/>
</dbReference>
<dbReference type="Pfam" id="PF00027">
    <property type="entry name" value="cNMP_binding"/>
    <property type="match status" value="1"/>
</dbReference>
<evidence type="ECO:0000256" key="3">
    <source>
        <dbReference type="ARBA" id="ARBA00023163"/>
    </source>
</evidence>
<feature type="domain" description="HTH crp-type" evidence="5">
    <location>
        <begin position="148"/>
        <end position="221"/>
    </location>
</feature>
<dbReference type="GO" id="GO:0003700">
    <property type="term" value="F:DNA-binding transcription factor activity"/>
    <property type="evidence" value="ECO:0007669"/>
    <property type="project" value="TreeGrafter"/>
</dbReference>
<dbReference type="InterPro" id="IPR036390">
    <property type="entry name" value="WH_DNA-bd_sf"/>
</dbReference>
<dbReference type="RefSeq" id="WP_175276539.1">
    <property type="nucleotide sequence ID" value="NZ_CP054836.1"/>
</dbReference>
<gene>
    <name evidence="6" type="ORF">HTY61_09400</name>
</gene>
<evidence type="ECO:0000256" key="2">
    <source>
        <dbReference type="ARBA" id="ARBA00023125"/>
    </source>
</evidence>
<dbReference type="SUPFAM" id="SSF46785">
    <property type="entry name" value="Winged helix' DNA-binding domain"/>
    <property type="match status" value="1"/>
</dbReference>
<reference evidence="6 7" key="1">
    <citation type="submission" date="2020-06" db="EMBL/GenBank/DDBJ databases">
        <title>Oricola thermophila sp. nov. isolated from a tidal sediments.</title>
        <authorList>
            <person name="Kwon K.K."/>
            <person name="Yang S.-H."/>
            <person name="Park M.-J."/>
        </authorList>
    </citation>
    <scope>NUCLEOTIDE SEQUENCE [LARGE SCALE GENOMIC DNA]</scope>
    <source>
        <strain evidence="6 7">MEBiC13590</strain>
    </source>
</reference>
<sequence>MPTLDRSLVAGLPPFRGLAAEDIDFILERARSRHVPKNSAVFEQEEKAESFYLLLSGHIRVVRTSPDGHQVVARYINEGELFGIAVAMGRTTFPASAVAAVDCVILAWPNGEWPEFQSRFPSFGAATYGTIGNRLEETQATVMEMSTAQVEQRIASALLRLVKQAGRKTEDGIEIDFPITRQEIAEMTGTTLHTVSRLLSAWEDDGVVRGGRQKVTVRDPHRLMLIAENRHRK</sequence>
<dbReference type="Gene3D" id="2.60.120.10">
    <property type="entry name" value="Jelly Rolls"/>
    <property type="match status" value="1"/>
</dbReference>
<accession>A0A6N1VCB1</accession>
<dbReference type="InterPro" id="IPR012318">
    <property type="entry name" value="HTH_CRP"/>
</dbReference>
<dbReference type="KEGG" id="orm:HTY61_09400"/>
<dbReference type="InterPro" id="IPR036388">
    <property type="entry name" value="WH-like_DNA-bd_sf"/>
</dbReference>
<evidence type="ECO:0000259" key="5">
    <source>
        <dbReference type="PROSITE" id="PS51063"/>
    </source>
</evidence>
<dbReference type="CDD" id="cd00092">
    <property type="entry name" value="HTH_CRP"/>
    <property type="match status" value="1"/>
</dbReference>
<dbReference type="InterPro" id="IPR014710">
    <property type="entry name" value="RmlC-like_jellyroll"/>
</dbReference>
<dbReference type="InterPro" id="IPR018490">
    <property type="entry name" value="cNMP-bd_dom_sf"/>
</dbReference>
<dbReference type="Proteomes" id="UP000509367">
    <property type="component" value="Chromosome"/>
</dbReference>
<dbReference type="GO" id="GO:0003677">
    <property type="term" value="F:DNA binding"/>
    <property type="evidence" value="ECO:0007669"/>
    <property type="project" value="UniProtKB-KW"/>
</dbReference>
<dbReference type="PROSITE" id="PS51063">
    <property type="entry name" value="HTH_CRP_2"/>
    <property type="match status" value="1"/>
</dbReference>
<dbReference type="GO" id="GO:0005829">
    <property type="term" value="C:cytosol"/>
    <property type="evidence" value="ECO:0007669"/>
    <property type="project" value="TreeGrafter"/>
</dbReference>
<organism evidence="6 7">
    <name type="scientific">Oricola thermophila</name>
    <dbReference type="NCBI Taxonomy" id="2742145"/>
    <lineage>
        <taxon>Bacteria</taxon>
        <taxon>Pseudomonadati</taxon>
        <taxon>Pseudomonadota</taxon>
        <taxon>Alphaproteobacteria</taxon>
        <taxon>Hyphomicrobiales</taxon>
        <taxon>Ahrensiaceae</taxon>
        <taxon>Oricola</taxon>
    </lineage>
</organism>
<evidence type="ECO:0000256" key="1">
    <source>
        <dbReference type="ARBA" id="ARBA00023015"/>
    </source>
</evidence>
<keyword evidence="2" id="KW-0238">DNA-binding</keyword>
<dbReference type="PANTHER" id="PTHR24567:SF28">
    <property type="entry name" value="LISTERIOLYSIN REGULATORY PROTEIN"/>
    <property type="match status" value="1"/>
</dbReference>
<dbReference type="SMART" id="SM00419">
    <property type="entry name" value="HTH_CRP"/>
    <property type="match status" value="1"/>
</dbReference>
<keyword evidence="3" id="KW-0804">Transcription</keyword>
<evidence type="ECO:0000313" key="6">
    <source>
        <dbReference type="EMBL" id="QKV18646.1"/>
    </source>
</evidence>